<evidence type="ECO:0000256" key="2">
    <source>
        <dbReference type="ARBA" id="ARBA00022737"/>
    </source>
</evidence>
<dbReference type="Pfam" id="PF09750">
    <property type="entry name" value="DRY_EERY"/>
    <property type="match status" value="1"/>
</dbReference>
<evidence type="ECO:0000256" key="4">
    <source>
        <dbReference type="ARBA" id="ARBA00023015"/>
    </source>
</evidence>
<dbReference type="PANTHER" id="PTHR13161:SF15">
    <property type="entry name" value="SPLICING FACTOR, SUPPRESSOR OF WHITE-APRICOT HOMOLOG"/>
    <property type="match status" value="1"/>
</dbReference>
<dbReference type="SMART" id="SM00648">
    <property type="entry name" value="SWAP"/>
    <property type="match status" value="2"/>
</dbReference>
<keyword evidence="6" id="KW-0508">mRNA splicing</keyword>
<dbReference type="InterPro" id="IPR035967">
    <property type="entry name" value="SWAP/Surp_sf"/>
</dbReference>
<feature type="compositionally biased region" description="Polar residues" evidence="7">
    <location>
        <begin position="675"/>
        <end position="685"/>
    </location>
</feature>
<dbReference type="AlphaFoldDB" id="A0A6F9DRE3"/>
<dbReference type="SMART" id="SM01141">
    <property type="entry name" value="DRY_EERY"/>
    <property type="match status" value="1"/>
</dbReference>
<feature type="domain" description="SURP motif" evidence="8">
    <location>
        <begin position="420"/>
        <end position="460"/>
    </location>
</feature>
<feature type="compositionally biased region" description="Acidic residues" evidence="7">
    <location>
        <begin position="261"/>
        <end position="271"/>
    </location>
</feature>
<feature type="compositionally biased region" description="Polar residues" evidence="7">
    <location>
        <begin position="710"/>
        <end position="734"/>
    </location>
</feature>
<protein>
    <submittedName>
        <fullName evidence="9">Splicing factor, suppressor of white-apricot homolog</fullName>
    </submittedName>
</protein>
<feature type="region of interest" description="Disordered" evidence="7">
    <location>
        <begin position="473"/>
        <end position="520"/>
    </location>
</feature>
<dbReference type="PANTHER" id="PTHR13161">
    <property type="entry name" value="SPLICING FACTOR SUPPRESSOR OF WHITE APRICOT"/>
    <property type="match status" value="1"/>
</dbReference>
<feature type="region of interest" description="Disordered" evidence="7">
    <location>
        <begin position="598"/>
        <end position="637"/>
    </location>
</feature>
<evidence type="ECO:0000256" key="5">
    <source>
        <dbReference type="ARBA" id="ARBA00023163"/>
    </source>
</evidence>
<keyword evidence="3" id="KW-0694">RNA-binding</keyword>
<feature type="compositionally biased region" description="Basic residues" evidence="7">
    <location>
        <begin position="13"/>
        <end position="23"/>
    </location>
</feature>
<evidence type="ECO:0000256" key="1">
    <source>
        <dbReference type="ARBA" id="ARBA00022664"/>
    </source>
</evidence>
<keyword evidence="4" id="KW-0805">Transcription regulation</keyword>
<feature type="compositionally biased region" description="Pro residues" evidence="7">
    <location>
        <begin position="617"/>
        <end position="629"/>
    </location>
</feature>
<gene>
    <name evidence="9" type="primary">Sfswap</name>
</gene>
<feature type="region of interest" description="Disordered" evidence="7">
    <location>
        <begin position="664"/>
        <end position="909"/>
    </location>
</feature>
<organism evidence="9">
    <name type="scientific">Phallusia mammillata</name>
    <dbReference type="NCBI Taxonomy" id="59560"/>
    <lineage>
        <taxon>Eukaryota</taxon>
        <taxon>Metazoa</taxon>
        <taxon>Chordata</taxon>
        <taxon>Tunicata</taxon>
        <taxon>Ascidiacea</taxon>
        <taxon>Phlebobranchia</taxon>
        <taxon>Ascidiidae</taxon>
        <taxon>Phallusia</taxon>
    </lineage>
</organism>
<dbReference type="SUPFAM" id="SSF109905">
    <property type="entry name" value="Surp module (SWAP domain)"/>
    <property type="match status" value="2"/>
</dbReference>
<evidence type="ECO:0000256" key="3">
    <source>
        <dbReference type="ARBA" id="ARBA00022884"/>
    </source>
</evidence>
<keyword evidence="1" id="KW-0507">mRNA processing</keyword>
<evidence type="ECO:0000259" key="8">
    <source>
        <dbReference type="PROSITE" id="PS50128"/>
    </source>
</evidence>
<dbReference type="Pfam" id="PF01805">
    <property type="entry name" value="Surp"/>
    <property type="match status" value="2"/>
</dbReference>
<keyword evidence="2" id="KW-0677">Repeat</keyword>
<dbReference type="InterPro" id="IPR040397">
    <property type="entry name" value="SWAP"/>
</dbReference>
<feature type="region of interest" description="Disordered" evidence="7">
    <location>
        <begin position="252"/>
        <end position="277"/>
    </location>
</feature>
<feature type="compositionally biased region" description="Basic and acidic residues" evidence="7">
    <location>
        <begin position="779"/>
        <end position="800"/>
    </location>
</feature>
<feature type="compositionally biased region" description="Basic and acidic residues" evidence="7">
    <location>
        <begin position="860"/>
        <end position="886"/>
    </location>
</feature>
<feature type="compositionally biased region" description="Basic residues" evidence="7">
    <location>
        <begin position="801"/>
        <end position="812"/>
    </location>
</feature>
<feature type="region of interest" description="Disordered" evidence="7">
    <location>
        <begin position="375"/>
        <end position="415"/>
    </location>
</feature>
<feature type="compositionally biased region" description="Basic residues" evidence="7">
    <location>
        <begin position="757"/>
        <end position="766"/>
    </location>
</feature>
<feature type="compositionally biased region" description="Pro residues" evidence="7">
    <location>
        <begin position="375"/>
        <end position="399"/>
    </location>
</feature>
<dbReference type="InterPro" id="IPR019147">
    <property type="entry name" value="SWAP_N_domain"/>
</dbReference>
<feature type="region of interest" description="Disordered" evidence="7">
    <location>
        <begin position="555"/>
        <end position="585"/>
    </location>
</feature>
<evidence type="ECO:0000256" key="7">
    <source>
        <dbReference type="SAM" id="MobiDB-lite"/>
    </source>
</evidence>
<sequence>MHTCCTSHEHRGPHAKQILKKSSRQPPNDDEMLVFGYASKLYPPDSNSAVISKNKHLILWNGDEEVDIKIDRYDCRASLYDLSEFDGDSWNKTYQQSEEETRLEEKLDEERYRALKINEMEENVRQEEEMKRLHASISSNPYQQVGFKYGDEYDPSVPTTDTTDVEESVTDDKPFIAPTSLAVPTEMEIPPTEKMNAIIEKTATFVSKQGTQMEIVLKAKQSNNSQFQFLQFGHYLNPYYKHMVKRIRDGKYCPGAKDNEQDSNEDSDSSSDGEGYLHPSLFAAAHKQNQKEKDEKTKAIRTIDPEHPLAKLIEKGRAANAAKQYQQMVDTVYSYYHQQNTESANGGTQQVEPPPLPMFETMSSQFSTDMVLPQPHYPETPAPPGEEAPGSIAPPPLTLPPHMTTGEEQLVPPSPDMQPIVEAVARKIATEGEEVEMSLATQDNPNYAFLRPWHELHPYYKYRKTAWLRLLNPPPPPETKEAELSIPPETPEESPDKTEEVKPSAPISFSIKPRSESSNKILATVDSKTSKILAEPESDGKEIVLKVENVETRKVRRKFTEEAPPGKFMSAPKSPPGRSPTITEDIQHAPTEIGKICDETQPQVESLIEPQTQVVPPIQPSPPSPPPKPASNFTAVTSTGEAASVSLLRQKQAARRMKALQFLKAKQKQEPVVENTEQIVQTNPANEDIFDLSSSPKPEPISPEKENSPDLSNVAPSSTDQTNNPKTSDPTPANTRLFKTVKGVHQKVIYLHSPAPQRHRSSKGHHSSPLTSDKSSSFQHREIPSAYRQENREKSLERDRRSHKRSSKHRSRTGSSSPGRKHKRSRKHVNSKFGERKKKKRKKEKSRKSVESDEPEDGQISDRHSHGESPKCEPDLTEETNKDARSIVDVTKPENNGEYSRSEGEIESD</sequence>
<dbReference type="PROSITE" id="PS50128">
    <property type="entry name" value="SURP"/>
    <property type="match status" value="2"/>
</dbReference>
<keyword evidence="5" id="KW-0804">Transcription</keyword>
<dbReference type="Gene3D" id="1.10.10.790">
    <property type="entry name" value="Surp module"/>
    <property type="match status" value="2"/>
</dbReference>
<name>A0A6F9DRE3_9ASCI</name>
<dbReference type="GO" id="GO:0003723">
    <property type="term" value="F:RNA binding"/>
    <property type="evidence" value="ECO:0007669"/>
    <property type="project" value="UniProtKB-KW"/>
</dbReference>
<feature type="compositionally biased region" description="Polar residues" evidence="7">
    <location>
        <begin position="768"/>
        <end position="778"/>
    </location>
</feature>
<proteinExistence type="evidence at transcript level"/>
<dbReference type="GO" id="GO:0000395">
    <property type="term" value="P:mRNA 5'-splice site recognition"/>
    <property type="evidence" value="ECO:0007669"/>
    <property type="project" value="TreeGrafter"/>
</dbReference>
<dbReference type="EMBL" id="LR790152">
    <property type="protein sequence ID" value="CAB3266014.1"/>
    <property type="molecule type" value="mRNA"/>
</dbReference>
<feature type="compositionally biased region" description="Basic residues" evidence="7">
    <location>
        <begin position="819"/>
        <end position="846"/>
    </location>
</feature>
<evidence type="ECO:0000313" key="9">
    <source>
        <dbReference type="EMBL" id="CAB3266014.1"/>
    </source>
</evidence>
<feature type="region of interest" description="Disordered" evidence="7">
    <location>
        <begin position="1"/>
        <end position="27"/>
    </location>
</feature>
<accession>A0A6F9DRE3</accession>
<feature type="domain" description="SURP motif" evidence="8">
    <location>
        <begin position="198"/>
        <end position="240"/>
    </location>
</feature>
<dbReference type="InterPro" id="IPR000061">
    <property type="entry name" value="Surp"/>
</dbReference>
<reference evidence="9" key="1">
    <citation type="submission" date="2020-04" db="EMBL/GenBank/DDBJ databases">
        <authorList>
            <person name="Neveu A P."/>
        </authorList>
    </citation>
    <scope>NUCLEOTIDE SEQUENCE</scope>
    <source>
        <tissue evidence="9">Whole embryo</tissue>
    </source>
</reference>
<evidence type="ECO:0000256" key="6">
    <source>
        <dbReference type="ARBA" id="ARBA00023187"/>
    </source>
</evidence>
<feature type="compositionally biased region" description="Basic and acidic residues" evidence="7">
    <location>
        <begin position="900"/>
        <end position="909"/>
    </location>
</feature>